<evidence type="ECO:0000313" key="2">
    <source>
        <dbReference type="EMBL" id="GIJ63044.1"/>
    </source>
</evidence>
<feature type="region of interest" description="Disordered" evidence="1">
    <location>
        <begin position="101"/>
        <end position="120"/>
    </location>
</feature>
<name>A0A8J3ZFL4_9ACTN</name>
<sequence>MTGVPATAAERLLTELAELRHAAGEPSYTTLVRQAAAQQPPLAITAQRLSDWFGRKAVPAHPAVVRFLVEYLQPRAVRTDRYQSRPVAWWLDLHQEAVRQRQAGANERRHPADAPSHRLGRPIDQCDPLALEVHPAIQVPGTGTVPDLLPGYLPRSHDARLREVVDHMLDGGLSRLVTLVGGSSTGKTRACWELVRYLDGRQPRRWWVWHPFDPTHPQAALADLDRVGPYTVVWLNEAQHYLMPTDEGLGERIAAGLRTLVTDPGRGPVLLLATAWPQYWSTLTTRPAADAPDPYAQARDLLAAGTAITVPDAFTPAELAGLDAEADPRVDLAAAHAEAGRITQYLAGAPALEDRYRNAPPAARAIIQAAMDARRLGHPLALPHALLEQAAPGYLDDHDWDTLGEDWLEQALAYTATPCKGARGPLTRIRARPDDPPRQDGQPCYRLADYLEQLGRTERAGIYPPDSLWHRFATTITDPNLLRHLGQQAEHRGRYQHAIWLYTPAASRGDFDALFTLGAMRERAGDIAGAEVLYTQAAECGSVGALWALAQLRKETGDAAGIEALYMRAADRGKLGGLQGLAQLREKAGDTAAADALYLQAADRGHAVALRGLVQLREKAGDRASAEALAVQAAHQGDAIPLGDLAWLREEAGDIAAAEALYLQAADRGHASALSSLVELREKAGDRASAEALAVQAADQGDAIPLWWLAWLRKKAGDLASAEALYVQAADRGHAGALWRLAQLRRETGDLASAEALYVQAADCGEVGWLWGLVELRAEAGDHAGAEAIAVQAGSRGDASALRALAELRLQAGDQAGAEALAVQAASCGDAHTLLKLAWLRKEAGNLAHAEALYLQAADRGELGAVLELSNLRALADDAVGADGLRRFGLTGSGKIATRLDFGP</sequence>
<dbReference type="RefSeq" id="WP_204009058.1">
    <property type="nucleotide sequence ID" value="NZ_BOPG01000087.1"/>
</dbReference>
<organism evidence="2 3">
    <name type="scientific">Virgisporangium aurantiacum</name>
    <dbReference type="NCBI Taxonomy" id="175570"/>
    <lineage>
        <taxon>Bacteria</taxon>
        <taxon>Bacillati</taxon>
        <taxon>Actinomycetota</taxon>
        <taxon>Actinomycetes</taxon>
        <taxon>Micromonosporales</taxon>
        <taxon>Micromonosporaceae</taxon>
        <taxon>Virgisporangium</taxon>
    </lineage>
</organism>
<feature type="compositionally biased region" description="Basic and acidic residues" evidence="1">
    <location>
        <begin position="106"/>
        <end position="116"/>
    </location>
</feature>
<dbReference type="InterPro" id="IPR011990">
    <property type="entry name" value="TPR-like_helical_dom_sf"/>
</dbReference>
<accession>A0A8J3ZFL4</accession>
<evidence type="ECO:0000313" key="3">
    <source>
        <dbReference type="Proteomes" id="UP000612585"/>
    </source>
</evidence>
<dbReference type="EMBL" id="BOPG01000087">
    <property type="protein sequence ID" value="GIJ63044.1"/>
    <property type="molecule type" value="Genomic_DNA"/>
</dbReference>
<evidence type="ECO:0000256" key="1">
    <source>
        <dbReference type="SAM" id="MobiDB-lite"/>
    </source>
</evidence>
<comment type="caution">
    <text evidence="2">The sequence shown here is derived from an EMBL/GenBank/DDBJ whole genome shotgun (WGS) entry which is preliminary data.</text>
</comment>
<dbReference type="AlphaFoldDB" id="A0A8J3ZFL4"/>
<evidence type="ECO:0008006" key="4">
    <source>
        <dbReference type="Google" id="ProtNLM"/>
    </source>
</evidence>
<dbReference type="SUPFAM" id="SSF81901">
    <property type="entry name" value="HCP-like"/>
    <property type="match status" value="2"/>
</dbReference>
<gene>
    <name evidence="2" type="ORF">Vau01_105600</name>
</gene>
<keyword evidence="3" id="KW-1185">Reference proteome</keyword>
<dbReference type="Proteomes" id="UP000612585">
    <property type="component" value="Unassembled WGS sequence"/>
</dbReference>
<protein>
    <recommendedName>
        <fullName evidence="4">TPR repeat</fullName>
    </recommendedName>
</protein>
<dbReference type="Gene3D" id="1.25.40.10">
    <property type="entry name" value="Tetratricopeptide repeat domain"/>
    <property type="match status" value="2"/>
</dbReference>
<proteinExistence type="predicted"/>
<reference evidence="2" key="1">
    <citation type="submission" date="2021-01" db="EMBL/GenBank/DDBJ databases">
        <title>Whole genome shotgun sequence of Virgisporangium aurantiacum NBRC 16421.</title>
        <authorList>
            <person name="Komaki H."/>
            <person name="Tamura T."/>
        </authorList>
    </citation>
    <scope>NUCLEOTIDE SEQUENCE</scope>
    <source>
        <strain evidence="2">NBRC 16421</strain>
    </source>
</reference>